<evidence type="ECO:0000313" key="1">
    <source>
        <dbReference type="EMBL" id="CAD7434121.1"/>
    </source>
</evidence>
<organism evidence="1">
    <name type="scientific">Timema monikensis</name>
    <dbReference type="NCBI Taxonomy" id="170555"/>
    <lineage>
        <taxon>Eukaryota</taxon>
        <taxon>Metazoa</taxon>
        <taxon>Ecdysozoa</taxon>
        <taxon>Arthropoda</taxon>
        <taxon>Hexapoda</taxon>
        <taxon>Insecta</taxon>
        <taxon>Pterygota</taxon>
        <taxon>Neoptera</taxon>
        <taxon>Polyneoptera</taxon>
        <taxon>Phasmatodea</taxon>
        <taxon>Timematodea</taxon>
        <taxon>Timematoidea</taxon>
        <taxon>Timematidae</taxon>
        <taxon>Timema</taxon>
    </lineage>
</organism>
<accession>A0A7R9EK16</accession>
<name>A0A7R9EK16_9NEOP</name>
<protein>
    <submittedName>
        <fullName evidence="1">Uncharacterized protein</fullName>
    </submittedName>
</protein>
<sequence length="160" mass="18204">MNIKVMTEIYIDGWNFQLKRWWAYCKLYCLSQSDRCVSEDQQQILPSKEEERMEAPKKLNLTLAYAEDEDEGESLEPHLLEVALTFAVLQWVEDLDVNIEYLSTHFHNIDLCSQKGSSFSYANPFGGMASEYSVSGSMSDVAVLFMIKGPVTGTFCLSNC</sequence>
<reference evidence="1" key="1">
    <citation type="submission" date="2020-11" db="EMBL/GenBank/DDBJ databases">
        <authorList>
            <person name="Tran Van P."/>
        </authorList>
    </citation>
    <scope>NUCLEOTIDE SEQUENCE</scope>
</reference>
<gene>
    <name evidence="1" type="ORF">TMSB3V08_LOCUS10778</name>
</gene>
<proteinExistence type="predicted"/>
<dbReference type="EMBL" id="OB797139">
    <property type="protein sequence ID" value="CAD7434121.1"/>
    <property type="molecule type" value="Genomic_DNA"/>
</dbReference>
<dbReference type="AlphaFoldDB" id="A0A7R9EK16"/>